<evidence type="ECO:0000313" key="3">
    <source>
        <dbReference type="Proteomes" id="UP000753908"/>
    </source>
</evidence>
<dbReference type="EMBL" id="JAHHIF010000059">
    <property type="protein sequence ID" value="MBW4548327.1"/>
    <property type="molecule type" value="Genomic_DNA"/>
</dbReference>
<comment type="caution">
    <text evidence="2">The sequence shown here is derived from an EMBL/GenBank/DDBJ whole genome shotgun (WGS) entry which is preliminary data.</text>
</comment>
<feature type="domain" description="HNH nuclease" evidence="1">
    <location>
        <begin position="11"/>
        <end position="66"/>
    </location>
</feature>
<dbReference type="GO" id="GO:0008270">
    <property type="term" value="F:zinc ion binding"/>
    <property type="evidence" value="ECO:0007669"/>
    <property type="project" value="InterPro"/>
</dbReference>
<evidence type="ECO:0000259" key="1">
    <source>
        <dbReference type="SMART" id="SM00507"/>
    </source>
</evidence>
<dbReference type="PANTHER" id="PTHR33877">
    <property type="entry name" value="SLL1193 PROTEIN"/>
    <property type="match status" value="1"/>
</dbReference>
<reference evidence="2" key="1">
    <citation type="submission" date="2021-05" db="EMBL/GenBank/DDBJ databases">
        <authorList>
            <person name="Pietrasiak N."/>
            <person name="Ward R."/>
            <person name="Stajich J.E."/>
            <person name="Kurbessoian T."/>
        </authorList>
    </citation>
    <scope>NUCLEOTIDE SEQUENCE</scope>
    <source>
        <strain evidence="2">CPER-KK1</strain>
    </source>
</reference>
<keyword evidence="2" id="KW-0540">Nuclease</keyword>
<dbReference type="AlphaFoldDB" id="A0A951PSU1"/>
<dbReference type="SMART" id="SM00507">
    <property type="entry name" value="HNHc"/>
    <property type="match status" value="1"/>
</dbReference>
<dbReference type="Pfam" id="PF01844">
    <property type="entry name" value="HNH"/>
    <property type="match status" value="1"/>
</dbReference>
<dbReference type="PANTHER" id="PTHR33877:SF1">
    <property type="entry name" value="TYPE IV METHYL-DIRECTED RESTRICTION ENZYME ECOKMCRA"/>
    <property type="match status" value="1"/>
</dbReference>
<accession>A0A951PSU1</accession>
<keyword evidence="2" id="KW-0378">Hydrolase</keyword>
<evidence type="ECO:0000313" key="2">
    <source>
        <dbReference type="EMBL" id="MBW4548327.1"/>
    </source>
</evidence>
<dbReference type="InterPro" id="IPR003615">
    <property type="entry name" value="HNH_nuc"/>
</dbReference>
<sequence length="144" mass="16265">MPSEYERVPTALRQEIAQRAKNRCEYCRCPDAFSPDSFTVDHIKPRQLGGATIAENLAWACFGCNGRKYTRTVYPDPQTGQEIALFNPRQQIWIEHFAWSEDLTQLIGRTPCGRATIEALALNRPGVANLRRLLVLAGLHPPDE</sequence>
<dbReference type="Proteomes" id="UP000753908">
    <property type="component" value="Unassembled WGS sequence"/>
</dbReference>
<dbReference type="GO" id="GO:0004519">
    <property type="term" value="F:endonuclease activity"/>
    <property type="evidence" value="ECO:0007669"/>
    <property type="project" value="UniProtKB-KW"/>
</dbReference>
<dbReference type="Gene3D" id="1.10.30.50">
    <property type="match status" value="1"/>
</dbReference>
<dbReference type="InterPro" id="IPR052892">
    <property type="entry name" value="NA-targeting_endonuclease"/>
</dbReference>
<keyword evidence="2" id="KW-0255">Endonuclease</keyword>
<organism evidence="2 3">
    <name type="scientific">Symplocastrum torsivum CPER-KK1</name>
    <dbReference type="NCBI Taxonomy" id="450513"/>
    <lineage>
        <taxon>Bacteria</taxon>
        <taxon>Bacillati</taxon>
        <taxon>Cyanobacteriota</taxon>
        <taxon>Cyanophyceae</taxon>
        <taxon>Oscillatoriophycideae</taxon>
        <taxon>Oscillatoriales</taxon>
        <taxon>Microcoleaceae</taxon>
        <taxon>Symplocastrum</taxon>
    </lineage>
</organism>
<name>A0A951PSU1_9CYAN</name>
<dbReference type="GO" id="GO:0003676">
    <property type="term" value="F:nucleic acid binding"/>
    <property type="evidence" value="ECO:0007669"/>
    <property type="project" value="InterPro"/>
</dbReference>
<dbReference type="InterPro" id="IPR002711">
    <property type="entry name" value="HNH"/>
</dbReference>
<proteinExistence type="predicted"/>
<gene>
    <name evidence="2" type="ORF">KME25_28385</name>
</gene>
<dbReference type="CDD" id="cd00085">
    <property type="entry name" value="HNHc"/>
    <property type="match status" value="1"/>
</dbReference>
<protein>
    <submittedName>
        <fullName evidence="2">HNH endonuclease</fullName>
    </submittedName>
</protein>
<reference evidence="2" key="2">
    <citation type="journal article" date="2022" name="Microbiol. Resour. Announc.">
        <title>Metagenome Sequencing to Explore Phylogenomics of Terrestrial Cyanobacteria.</title>
        <authorList>
            <person name="Ward R.D."/>
            <person name="Stajich J.E."/>
            <person name="Johansen J.R."/>
            <person name="Huntemann M."/>
            <person name="Clum A."/>
            <person name="Foster B."/>
            <person name="Foster B."/>
            <person name="Roux S."/>
            <person name="Palaniappan K."/>
            <person name="Varghese N."/>
            <person name="Mukherjee S."/>
            <person name="Reddy T.B.K."/>
            <person name="Daum C."/>
            <person name="Copeland A."/>
            <person name="Chen I.A."/>
            <person name="Ivanova N.N."/>
            <person name="Kyrpides N.C."/>
            <person name="Shapiro N."/>
            <person name="Eloe-Fadrosh E.A."/>
            <person name="Pietrasiak N."/>
        </authorList>
    </citation>
    <scope>NUCLEOTIDE SEQUENCE</scope>
    <source>
        <strain evidence="2">CPER-KK1</strain>
    </source>
</reference>